<proteinExistence type="predicted"/>
<organism evidence="1 2">
    <name type="scientific">Mycobacterium servetii</name>
    <dbReference type="NCBI Taxonomy" id="3237418"/>
    <lineage>
        <taxon>Bacteria</taxon>
        <taxon>Bacillati</taxon>
        <taxon>Actinomycetota</taxon>
        <taxon>Actinomycetes</taxon>
        <taxon>Mycobacteriales</taxon>
        <taxon>Mycobacteriaceae</taxon>
        <taxon>Mycobacterium</taxon>
    </lineage>
</organism>
<gene>
    <name evidence="1" type="ORF">AB8998_21615</name>
</gene>
<name>A0ABV4C4E8_9MYCO</name>
<keyword evidence="2" id="KW-1185">Reference proteome</keyword>
<reference evidence="1 2" key="1">
    <citation type="submission" date="2024-08" db="EMBL/GenBank/DDBJ databases">
        <title>Mycobacterium servetensis sp. nov., a novel rapid-growing mycobacterial species recovered from a human patient in Zaragoza, Spain.</title>
        <authorList>
            <person name="Tristancho-Baro A.I."/>
            <person name="Buenestado-Serrano S."/>
            <person name="Garcia De Viedma D."/>
            <person name="Milagro-Beamonte A."/>
            <person name="Burillo N."/>
            <person name="Sanz S."/>
            <person name="Lopez-Calleja A.I."/>
            <person name="Penas-Utrilla D."/>
            <person name="Guardingo M."/>
            <person name="Garcia M.J."/>
            <person name="Vinuelas-Bayon J."/>
        </authorList>
    </citation>
    <scope>NUCLEOTIDE SEQUENCE [LARGE SCALE GENOMIC DNA]</scope>
    <source>
        <strain evidence="2">HUMS_12744610</strain>
    </source>
</reference>
<protein>
    <submittedName>
        <fullName evidence="1">Uncharacterized protein</fullName>
    </submittedName>
</protein>
<evidence type="ECO:0000313" key="1">
    <source>
        <dbReference type="EMBL" id="MEY8017405.1"/>
    </source>
</evidence>
<dbReference type="EMBL" id="JBGEDP010000001">
    <property type="protein sequence ID" value="MEY8017405.1"/>
    <property type="molecule type" value="Genomic_DNA"/>
</dbReference>
<sequence>MMVACESEELAQHRQAAGPVFRQLGEERLDIGDVCEGPILFAALGIEEAG</sequence>
<comment type="caution">
    <text evidence="1">The sequence shown here is derived from an EMBL/GenBank/DDBJ whole genome shotgun (WGS) entry which is preliminary data.</text>
</comment>
<evidence type="ECO:0000313" key="2">
    <source>
        <dbReference type="Proteomes" id="UP001564760"/>
    </source>
</evidence>
<dbReference type="RefSeq" id="WP_246133537.1">
    <property type="nucleotide sequence ID" value="NZ_JBGEDP010000001.1"/>
</dbReference>
<accession>A0ABV4C4E8</accession>
<dbReference type="Proteomes" id="UP001564760">
    <property type="component" value="Unassembled WGS sequence"/>
</dbReference>